<dbReference type="InterPro" id="IPR020449">
    <property type="entry name" value="Tscrpt_reg_AraC-type_HTH"/>
</dbReference>
<dbReference type="InterPro" id="IPR018060">
    <property type="entry name" value="HTH_AraC"/>
</dbReference>
<accession>A0A3E2WZF5</accession>
<evidence type="ECO:0000259" key="7">
    <source>
        <dbReference type="PROSITE" id="PS01124"/>
    </source>
</evidence>
<feature type="domain" description="HTH araC/xylS-type" evidence="7">
    <location>
        <begin position="474"/>
        <end position="571"/>
    </location>
</feature>
<feature type="domain" description="Response regulatory" evidence="8">
    <location>
        <begin position="72"/>
        <end position="189"/>
    </location>
</feature>
<keyword evidence="3" id="KW-0238">DNA-binding</keyword>
<dbReference type="PROSITE" id="PS50110">
    <property type="entry name" value="RESPONSE_REGULATORY"/>
    <property type="match status" value="1"/>
</dbReference>
<evidence type="ECO:0000256" key="4">
    <source>
        <dbReference type="ARBA" id="ARBA00023163"/>
    </source>
</evidence>
<dbReference type="Proteomes" id="UP000261111">
    <property type="component" value="Unassembled WGS sequence"/>
</dbReference>
<dbReference type="PROSITE" id="PS01124">
    <property type="entry name" value="HTH_ARAC_FAMILY_2"/>
    <property type="match status" value="1"/>
</dbReference>
<dbReference type="PANTHER" id="PTHR43280">
    <property type="entry name" value="ARAC-FAMILY TRANSCRIPTIONAL REGULATOR"/>
    <property type="match status" value="1"/>
</dbReference>
<sequence length="573" mass="66365">MARSFPACSLQQFRCLSCSSAVPRALLKASPRVPLKAREDKESFSRFAAGCRIRYNRGITGNEVILMDNYVKLYIVDDEKMAIEYFKRLIEGLSPACKVVGEALHGPTALEEIPKVQPDIVFVDISMPVMNGLVLAERILQQNKNQIIVLLTSYREFDYVKRGMELGVSNYLLKNELTPESLGKEIRSIMEQVRLERKQLHTYQEYNLKQFLESESSRTEGMENIYKGSTLNRFALTAVKRIHPVCMQTVYEEHVNFESMQLEELEYPEGITCRGAVRLSEEMWAAVFFIHEVVSDSTVLLEQSAEKMLQLYKEAGIPASAIISDVFRNFTDLPQAYRRISRLSQHMLCMGRDRTYHQSDVENVLRADRQTEVYMSDLVGILDGEKETEAKALIDRLFEEAAAYTIQEFTRMLQELHGVIKRYAMRKKVDFNAIPVQNEFYSAGEAREYMQKIVSDIFHHLREQDEKQYSRKVLLILEYIQQHYAENISLQDIAEAVQLSEGHTRKCFKQEIGTTVVDYLTEYRINRAKELIKNGERITSVYEKAGFTSSQYFSYVFKKYEGISPSEYARRLR</sequence>
<evidence type="ECO:0000313" key="9">
    <source>
        <dbReference type="EMBL" id="RGC34022.1"/>
    </source>
</evidence>
<evidence type="ECO:0000256" key="1">
    <source>
        <dbReference type="ARBA" id="ARBA00018672"/>
    </source>
</evidence>
<dbReference type="SMART" id="SM00448">
    <property type="entry name" value="REC"/>
    <property type="match status" value="1"/>
</dbReference>
<evidence type="ECO:0000256" key="6">
    <source>
        <dbReference type="PROSITE-ProRule" id="PRU00169"/>
    </source>
</evidence>
<dbReference type="GO" id="GO:0043565">
    <property type="term" value="F:sequence-specific DNA binding"/>
    <property type="evidence" value="ECO:0007669"/>
    <property type="project" value="InterPro"/>
</dbReference>
<dbReference type="SMART" id="SM00342">
    <property type="entry name" value="HTH_ARAC"/>
    <property type="match status" value="1"/>
</dbReference>
<keyword evidence="2" id="KW-0805">Transcription regulation</keyword>
<dbReference type="PRINTS" id="PR00032">
    <property type="entry name" value="HTHARAC"/>
</dbReference>
<dbReference type="GO" id="GO:0003700">
    <property type="term" value="F:DNA-binding transcription factor activity"/>
    <property type="evidence" value="ECO:0007669"/>
    <property type="project" value="InterPro"/>
</dbReference>
<keyword evidence="6" id="KW-0597">Phosphoprotein</keyword>
<comment type="caution">
    <text evidence="9">The sequence shown here is derived from an EMBL/GenBank/DDBJ whole genome shotgun (WGS) entry which is preliminary data.</text>
</comment>
<feature type="modified residue" description="4-aspartylphosphate" evidence="6">
    <location>
        <position position="124"/>
    </location>
</feature>
<dbReference type="InterPro" id="IPR011006">
    <property type="entry name" value="CheY-like_superfamily"/>
</dbReference>
<dbReference type="CDD" id="cd17536">
    <property type="entry name" value="REC_YesN-like"/>
    <property type="match status" value="1"/>
</dbReference>
<keyword evidence="4" id="KW-0804">Transcription</keyword>
<dbReference type="Gene3D" id="1.10.10.60">
    <property type="entry name" value="Homeodomain-like"/>
    <property type="match status" value="2"/>
</dbReference>
<dbReference type="PANTHER" id="PTHR43280:SF28">
    <property type="entry name" value="HTH-TYPE TRANSCRIPTIONAL ACTIVATOR RHAS"/>
    <property type="match status" value="1"/>
</dbReference>
<proteinExistence type="predicted"/>
<dbReference type="InterPro" id="IPR009057">
    <property type="entry name" value="Homeodomain-like_sf"/>
</dbReference>
<evidence type="ECO:0000259" key="8">
    <source>
        <dbReference type="PROSITE" id="PS50110"/>
    </source>
</evidence>
<dbReference type="SUPFAM" id="SSF52172">
    <property type="entry name" value="CheY-like"/>
    <property type="match status" value="1"/>
</dbReference>
<dbReference type="Pfam" id="PF12833">
    <property type="entry name" value="HTH_18"/>
    <property type="match status" value="1"/>
</dbReference>
<organism evidence="9 10">
    <name type="scientific">Hungatella hathewayi</name>
    <dbReference type="NCBI Taxonomy" id="154046"/>
    <lineage>
        <taxon>Bacteria</taxon>
        <taxon>Bacillati</taxon>
        <taxon>Bacillota</taxon>
        <taxon>Clostridia</taxon>
        <taxon>Lachnospirales</taxon>
        <taxon>Lachnospiraceae</taxon>
        <taxon>Hungatella</taxon>
    </lineage>
</organism>
<evidence type="ECO:0000256" key="3">
    <source>
        <dbReference type="ARBA" id="ARBA00023125"/>
    </source>
</evidence>
<evidence type="ECO:0000256" key="5">
    <source>
        <dbReference type="ARBA" id="ARBA00024867"/>
    </source>
</evidence>
<comment type="function">
    <text evidence="5">May play the central regulatory role in sporulation. It may be an element of the effector pathway responsible for the activation of sporulation genes in response to nutritional stress. Spo0A may act in concert with spo0H (a sigma factor) to control the expression of some genes that are critical to the sporulation process.</text>
</comment>
<name>A0A3E2WZF5_9FIRM</name>
<protein>
    <recommendedName>
        <fullName evidence="1">Stage 0 sporulation protein A homolog</fullName>
    </recommendedName>
</protein>
<dbReference type="Gene3D" id="3.40.50.2300">
    <property type="match status" value="1"/>
</dbReference>
<evidence type="ECO:0000313" key="10">
    <source>
        <dbReference type="Proteomes" id="UP000261111"/>
    </source>
</evidence>
<reference evidence="9 10" key="1">
    <citation type="submission" date="2018-08" db="EMBL/GenBank/DDBJ databases">
        <title>A genome reference for cultivated species of the human gut microbiota.</title>
        <authorList>
            <person name="Zou Y."/>
            <person name="Xue W."/>
            <person name="Luo G."/>
        </authorList>
    </citation>
    <scope>NUCLEOTIDE SEQUENCE [LARGE SCALE GENOMIC DNA]</scope>
    <source>
        <strain evidence="9 10">AF19-21</strain>
    </source>
</reference>
<dbReference type="SUPFAM" id="SSF46689">
    <property type="entry name" value="Homeodomain-like"/>
    <property type="match status" value="2"/>
</dbReference>
<gene>
    <name evidence="9" type="ORF">DWX41_04415</name>
</gene>
<dbReference type="EMBL" id="QVIA01000004">
    <property type="protein sequence ID" value="RGC34022.1"/>
    <property type="molecule type" value="Genomic_DNA"/>
</dbReference>
<dbReference type="InterPro" id="IPR001789">
    <property type="entry name" value="Sig_transdc_resp-reg_receiver"/>
</dbReference>
<evidence type="ECO:0000256" key="2">
    <source>
        <dbReference type="ARBA" id="ARBA00023015"/>
    </source>
</evidence>
<dbReference type="Pfam" id="PF00072">
    <property type="entry name" value="Response_reg"/>
    <property type="match status" value="1"/>
</dbReference>
<dbReference type="AlphaFoldDB" id="A0A3E2WZF5"/>
<dbReference type="GO" id="GO:0000160">
    <property type="term" value="P:phosphorelay signal transduction system"/>
    <property type="evidence" value="ECO:0007669"/>
    <property type="project" value="InterPro"/>
</dbReference>